<protein>
    <recommendedName>
        <fullName evidence="3">F-box domain-containing protein</fullName>
    </recommendedName>
</protein>
<comment type="caution">
    <text evidence="4">The sequence shown here is derived from an EMBL/GenBank/DDBJ whole genome shotgun (WGS) entry which is preliminary data.</text>
</comment>
<evidence type="ECO:0000256" key="1">
    <source>
        <dbReference type="SAM" id="MobiDB-lite"/>
    </source>
</evidence>
<gene>
    <name evidence="4" type="ORF">QQX98_000744</name>
</gene>
<dbReference type="CDD" id="cd09917">
    <property type="entry name" value="F-box_SF"/>
    <property type="match status" value="1"/>
</dbReference>
<dbReference type="EMBL" id="JAZAVJ010000007">
    <property type="protein sequence ID" value="KAK7423873.1"/>
    <property type="molecule type" value="Genomic_DNA"/>
</dbReference>
<keyword evidence="5" id="KW-1185">Reference proteome</keyword>
<evidence type="ECO:0000313" key="5">
    <source>
        <dbReference type="Proteomes" id="UP001498476"/>
    </source>
</evidence>
<sequence length="372" mass="43526">MATIPPTEHHAAGVQPHGKQAGTEECSVQGLTTLMSLSGRHDRHGNIIALSRILDLPMELQFMILRYLNFGDLERLRRTCHFFRDNITKPMIRELFPSLKYELLSTCYRCLCYDPHRGRLVRPDETNARYPFASECLECVAKRGGFMVGTKITLGDFTYVWVCRWCGYPISCESAWNQPEFHHRCYRRFHKVLFYFFLVGCAQWVIVIVGSALCWSFYRKEKMVLAPTIVNFFLSLWAFCLTLVRNEELRTYHFTLFLELAILGVWVPPLYAIIKDGPGSPEGFSKADVATIIFIALNMWFRFLNALGNMILVSEYKLWRRHRPDLTLGQRIVFKITAVLVFWTYPQIVEQTYPGKWWFTRRPAPIRHSWEV</sequence>
<evidence type="ECO:0000259" key="3">
    <source>
        <dbReference type="PROSITE" id="PS50181"/>
    </source>
</evidence>
<dbReference type="SUPFAM" id="SSF81383">
    <property type="entry name" value="F-box domain"/>
    <property type="match status" value="1"/>
</dbReference>
<dbReference type="InterPro" id="IPR001810">
    <property type="entry name" value="F-box_dom"/>
</dbReference>
<keyword evidence="2" id="KW-0472">Membrane</keyword>
<dbReference type="InterPro" id="IPR036047">
    <property type="entry name" value="F-box-like_dom_sf"/>
</dbReference>
<dbReference type="Pfam" id="PF00646">
    <property type="entry name" value="F-box"/>
    <property type="match status" value="1"/>
</dbReference>
<evidence type="ECO:0000256" key="2">
    <source>
        <dbReference type="SAM" id="Phobius"/>
    </source>
</evidence>
<proteinExistence type="predicted"/>
<feature type="transmembrane region" description="Helical" evidence="2">
    <location>
        <begin position="332"/>
        <end position="349"/>
    </location>
</feature>
<name>A0ABR1HT30_9HYPO</name>
<feature type="transmembrane region" description="Helical" evidence="2">
    <location>
        <begin position="256"/>
        <end position="274"/>
    </location>
</feature>
<dbReference type="PROSITE" id="PS50181">
    <property type="entry name" value="FBOX"/>
    <property type="match status" value="1"/>
</dbReference>
<feature type="domain" description="F-box" evidence="3">
    <location>
        <begin position="50"/>
        <end position="99"/>
    </location>
</feature>
<keyword evidence="2" id="KW-1133">Transmembrane helix</keyword>
<keyword evidence="2" id="KW-0812">Transmembrane</keyword>
<dbReference type="Proteomes" id="UP001498476">
    <property type="component" value="Unassembled WGS sequence"/>
</dbReference>
<feature type="transmembrane region" description="Helical" evidence="2">
    <location>
        <begin position="289"/>
        <end position="312"/>
    </location>
</feature>
<evidence type="ECO:0000313" key="4">
    <source>
        <dbReference type="EMBL" id="KAK7423873.1"/>
    </source>
</evidence>
<feature type="transmembrane region" description="Helical" evidence="2">
    <location>
        <begin position="192"/>
        <end position="218"/>
    </location>
</feature>
<feature type="region of interest" description="Disordered" evidence="1">
    <location>
        <begin position="1"/>
        <end position="22"/>
    </location>
</feature>
<accession>A0ABR1HT30</accession>
<feature type="transmembrane region" description="Helical" evidence="2">
    <location>
        <begin position="224"/>
        <end position="244"/>
    </location>
</feature>
<organism evidence="4 5">
    <name type="scientific">Neonectria punicea</name>
    <dbReference type="NCBI Taxonomy" id="979145"/>
    <lineage>
        <taxon>Eukaryota</taxon>
        <taxon>Fungi</taxon>
        <taxon>Dikarya</taxon>
        <taxon>Ascomycota</taxon>
        <taxon>Pezizomycotina</taxon>
        <taxon>Sordariomycetes</taxon>
        <taxon>Hypocreomycetidae</taxon>
        <taxon>Hypocreales</taxon>
        <taxon>Nectriaceae</taxon>
        <taxon>Neonectria</taxon>
    </lineage>
</organism>
<reference evidence="4 5" key="1">
    <citation type="journal article" date="2025" name="Microbiol. Resour. Announc.">
        <title>Draft genome sequences for Neonectria magnoliae and Neonectria punicea, canker pathogens of Liriodendron tulipifera and Acer saccharum in West Virginia.</title>
        <authorList>
            <person name="Petronek H.M."/>
            <person name="Kasson M.T."/>
            <person name="Metheny A.M."/>
            <person name="Stauder C.M."/>
            <person name="Lovett B."/>
            <person name="Lynch S.C."/>
            <person name="Garnas J.R."/>
            <person name="Kasson L.R."/>
            <person name="Stajich J.E."/>
        </authorList>
    </citation>
    <scope>NUCLEOTIDE SEQUENCE [LARGE SCALE GENOMIC DNA]</scope>
    <source>
        <strain evidence="4 5">NRRL 64653</strain>
    </source>
</reference>